<dbReference type="Proteomes" id="UP001202961">
    <property type="component" value="Unassembled WGS sequence"/>
</dbReference>
<evidence type="ECO:0000256" key="1">
    <source>
        <dbReference type="SAM" id="MobiDB-lite"/>
    </source>
</evidence>
<reference evidence="2 3" key="1">
    <citation type="journal article" date="2022" name="Syst. Appl. Microbiol.">
        <title>Rhodopirellula aestuarii sp. nov., a novel member of the genus Rhodopirellula isolated from brackish sediments collected in the Tagus River estuary, Portugal.</title>
        <authorList>
            <person name="Vitorino I.R."/>
            <person name="Klimek D."/>
            <person name="Calusinska M."/>
            <person name="Lobo-da-Cunha A."/>
            <person name="Vasconcelos V."/>
            <person name="Lage O.M."/>
        </authorList>
    </citation>
    <scope>NUCLEOTIDE SEQUENCE [LARGE SCALE GENOMIC DNA]</scope>
    <source>
        <strain evidence="2 3">ICT_H3.1</strain>
    </source>
</reference>
<dbReference type="RefSeq" id="WP_250931049.1">
    <property type="nucleotide sequence ID" value="NZ_JAMQBK010000060.1"/>
</dbReference>
<dbReference type="EMBL" id="JAMQBK010000060">
    <property type="protein sequence ID" value="MCM2373313.1"/>
    <property type="molecule type" value="Genomic_DNA"/>
</dbReference>
<evidence type="ECO:0000313" key="2">
    <source>
        <dbReference type="EMBL" id="MCM2373313.1"/>
    </source>
</evidence>
<feature type="region of interest" description="Disordered" evidence="1">
    <location>
        <begin position="43"/>
        <end position="62"/>
    </location>
</feature>
<name>A0ABT0UA98_9BACT</name>
<sequence length="62" mass="6606">MKFFLSAICLCGVMAILGCGDPQPTNVAKDADAAKIEEYNRLNAEAQDDLATDEEESGADEP</sequence>
<evidence type="ECO:0008006" key="4">
    <source>
        <dbReference type="Google" id="ProtNLM"/>
    </source>
</evidence>
<keyword evidence="3" id="KW-1185">Reference proteome</keyword>
<proteinExistence type="predicted"/>
<protein>
    <recommendedName>
        <fullName evidence="4">Secreted protein</fullName>
    </recommendedName>
</protein>
<dbReference type="PROSITE" id="PS51257">
    <property type="entry name" value="PROKAR_LIPOPROTEIN"/>
    <property type="match status" value="1"/>
</dbReference>
<gene>
    <name evidence="2" type="ORF">NB063_22090</name>
</gene>
<evidence type="ECO:0000313" key="3">
    <source>
        <dbReference type="Proteomes" id="UP001202961"/>
    </source>
</evidence>
<comment type="caution">
    <text evidence="2">The sequence shown here is derived from an EMBL/GenBank/DDBJ whole genome shotgun (WGS) entry which is preliminary data.</text>
</comment>
<accession>A0ABT0UA98</accession>
<organism evidence="2 3">
    <name type="scientific">Aporhodopirellula aestuarii</name>
    <dbReference type="NCBI Taxonomy" id="2950107"/>
    <lineage>
        <taxon>Bacteria</taxon>
        <taxon>Pseudomonadati</taxon>
        <taxon>Planctomycetota</taxon>
        <taxon>Planctomycetia</taxon>
        <taxon>Pirellulales</taxon>
        <taxon>Pirellulaceae</taxon>
        <taxon>Aporhodopirellula</taxon>
    </lineage>
</organism>
<feature type="compositionally biased region" description="Acidic residues" evidence="1">
    <location>
        <begin position="46"/>
        <end position="62"/>
    </location>
</feature>